<evidence type="ECO:0000256" key="3">
    <source>
        <dbReference type="ARBA" id="ARBA00022692"/>
    </source>
</evidence>
<dbReference type="AlphaFoldDB" id="A0A2I6S4K9"/>
<feature type="transmembrane region" description="Helical" evidence="6">
    <location>
        <begin position="250"/>
        <end position="269"/>
    </location>
</feature>
<dbReference type="CDD" id="cd06174">
    <property type="entry name" value="MFS"/>
    <property type="match status" value="1"/>
</dbReference>
<evidence type="ECO:0000256" key="6">
    <source>
        <dbReference type="SAM" id="Phobius"/>
    </source>
</evidence>
<dbReference type="InterPro" id="IPR005829">
    <property type="entry name" value="Sugar_transporter_CS"/>
</dbReference>
<dbReference type="PANTHER" id="PTHR43124:SF3">
    <property type="entry name" value="CHLORAMPHENICOL EFFLUX PUMP RV0191"/>
    <property type="match status" value="1"/>
</dbReference>
<feature type="transmembrane region" description="Helical" evidence="6">
    <location>
        <begin position="305"/>
        <end position="328"/>
    </location>
</feature>
<evidence type="ECO:0000256" key="1">
    <source>
        <dbReference type="ARBA" id="ARBA00004651"/>
    </source>
</evidence>
<feature type="transmembrane region" description="Helical" evidence="6">
    <location>
        <begin position="340"/>
        <end position="363"/>
    </location>
</feature>
<keyword evidence="4 6" id="KW-1133">Transmembrane helix</keyword>
<protein>
    <submittedName>
        <fullName evidence="8">MFS transporter</fullName>
    </submittedName>
</protein>
<dbReference type="SUPFAM" id="SSF103473">
    <property type="entry name" value="MFS general substrate transporter"/>
    <property type="match status" value="1"/>
</dbReference>
<dbReference type="InterPro" id="IPR036259">
    <property type="entry name" value="MFS_trans_sf"/>
</dbReference>
<feature type="transmembrane region" description="Helical" evidence="6">
    <location>
        <begin position="48"/>
        <end position="68"/>
    </location>
</feature>
<evidence type="ECO:0000313" key="8">
    <source>
        <dbReference type="EMBL" id="AUN94191.1"/>
    </source>
</evidence>
<dbReference type="InterPro" id="IPR020846">
    <property type="entry name" value="MFS_dom"/>
</dbReference>
<feature type="transmembrane region" description="Helical" evidence="6">
    <location>
        <begin position="212"/>
        <end position="230"/>
    </location>
</feature>
<sequence>MTGATGRNLALAVVIAAYMLSFFHRFAPAGVAQDLASAFGTTAASLGVLAATYFYVYALVQIPTGILVDTVGPRHTLLGGGLLAAAGSALFALAPDLSVAMIGRTVTGLGVAVVFVAMLKLIALWYPENRFASMVGLAMLLGNAGSMLAGTPLAALSAATSWRTAFLATAAISLALVVATWFLVREAPREGRPRFDRTAILEGLLTVLRNRLTWPAVFVNFGLCGSFFAFGGLWATPYLMSVHELSRIDAANHISLLFAGFACGCLAIGTLSDRIGRRKPVLVATGAACVAIWLVWLSGVRMPLAASLVLFALMGVTTAAFTLSWACVKEVNPPHLSGMSTSVVNMGGFVSASILQPVVGLIMDHGWDGTTVAGVRQYVPDTFTPALALLVAVAVSGVIAGSLLRETRCRNVWRPA</sequence>
<dbReference type="PANTHER" id="PTHR43124">
    <property type="entry name" value="PURINE EFFLUX PUMP PBUE"/>
    <property type="match status" value="1"/>
</dbReference>
<feature type="transmembrane region" description="Helical" evidence="6">
    <location>
        <begin position="75"/>
        <end position="94"/>
    </location>
</feature>
<feature type="transmembrane region" description="Helical" evidence="6">
    <location>
        <begin position="138"/>
        <end position="159"/>
    </location>
</feature>
<dbReference type="PROSITE" id="PS00216">
    <property type="entry name" value="SUGAR_TRANSPORT_1"/>
    <property type="match status" value="1"/>
</dbReference>
<dbReference type="EMBL" id="CP025682">
    <property type="protein sequence ID" value="AUN94191.1"/>
    <property type="molecule type" value="Genomic_DNA"/>
</dbReference>
<evidence type="ECO:0000313" key="9">
    <source>
        <dbReference type="Proteomes" id="UP000242205"/>
    </source>
</evidence>
<keyword evidence="2" id="KW-1003">Cell membrane</keyword>
<organism evidence="8 9">
    <name type="scientific">Pseudazoarcus pumilus</name>
    <dbReference type="NCBI Taxonomy" id="2067960"/>
    <lineage>
        <taxon>Bacteria</taxon>
        <taxon>Pseudomonadati</taxon>
        <taxon>Pseudomonadota</taxon>
        <taxon>Betaproteobacteria</taxon>
        <taxon>Rhodocyclales</taxon>
        <taxon>Zoogloeaceae</taxon>
        <taxon>Pseudazoarcus</taxon>
    </lineage>
</organism>
<feature type="transmembrane region" description="Helical" evidence="6">
    <location>
        <begin position="281"/>
        <end position="299"/>
    </location>
</feature>
<dbReference type="Gene3D" id="1.20.1250.20">
    <property type="entry name" value="MFS general substrate transporter like domains"/>
    <property type="match status" value="2"/>
</dbReference>
<dbReference type="InterPro" id="IPR011701">
    <property type="entry name" value="MFS"/>
</dbReference>
<evidence type="ECO:0000256" key="5">
    <source>
        <dbReference type="ARBA" id="ARBA00023136"/>
    </source>
</evidence>
<feature type="transmembrane region" description="Helical" evidence="6">
    <location>
        <begin position="383"/>
        <end position="404"/>
    </location>
</feature>
<dbReference type="Proteomes" id="UP000242205">
    <property type="component" value="Chromosome"/>
</dbReference>
<feature type="transmembrane region" description="Helical" evidence="6">
    <location>
        <begin position="165"/>
        <end position="184"/>
    </location>
</feature>
<evidence type="ECO:0000259" key="7">
    <source>
        <dbReference type="PROSITE" id="PS50850"/>
    </source>
</evidence>
<feature type="domain" description="Major facilitator superfamily (MFS) profile" evidence="7">
    <location>
        <begin position="10"/>
        <end position="408"/>
    </location>
</feature>
<accession>A0A2I6S4K9</accession>
<proteinExistence type="predicted"/>
<keyword evidence="5 6" id="KW-0472">Membrane</keyword>
<dbReference type="InterPro" id="IPR050189">
    <property type="entry name" value="MFS_Efflux_Transporters"/>
</dbReference>
<feature type="transmembrane region" description="Helical" evidence="6">
    <location>
        <begin position="106"/>
        <end position="126"/>
    </location>
</feature>
<comment type="subcellular location">
    <subcellularLocation>
        <location evidence="1">Cell membrane</location>
        <topology evidence="1">Multi-pass membrane protein</topology>
    </subcellularLocation>
</comment>
<gene>
    <name evidence="8" type="ORF">C0099_04095</name>
</gene>
<dbReference type="GO" id="GO:0022857">
    <property type="term" value="F:transmembrane transporter activity"/>
    <property type="evidence" value="ECO:0007669"/>
    <property type="project" value="InterPro"/>
</dbReference>
<dbReference type="KEGG" id="atw:C0099_04095"/>
<keyword evidence="9" id="KW-1185">Reference proteome</keyword>
<keyword evidence="3 6" id="KW-0812">Transmembrane</keyword>
<dbReference type="RefSeq" id="WP_102246262.1">
    <property type="nucleotide sequence ID" value="NZ_CP025682.1"/>
</dbReference>
<dbReference type="Pfam" id="PF07690">
    <property type="entry name" value="MFS_1"/>
    <property type="match status" value="1"/>
</dbReference>
<evidence type="ECO:0000256" key="4">
    <source>
        <dbReference type="ARBA" id="ARBA00022989"/>
    </source>
</evidence>
<reference evidence="8 9" key="1">
    <citation type="submission" date="2018-01" db="EMBL/GenBank/DDBJ databases">
        <authorList>
            <person name="Fu G.-Y."/>
        </authorList>
    </citation>
    <scope>NUCLEOTIDE SEQUENCE [LARGE SCALE GENOMIC DNA]</scope>
    <source>
        <strain evidence="8 9">SY39</strain>
    </source>
</reference>
<name>A0A2I6S4K9_9RHOO</name>
<dbReference type="OrthoDB" id="5291895at2"/>
<dbReference type="GO" id="GO:0005886">
    <property type="term" value="C:plasma membrane"/>
    <property type="evidence" value="ECO:0007669"/>
    <property type="project" value="UniProtKB-SubCell"/>
</dbReference>
<evidence type="ECO:0000256" key="2">
    <source>
        <dbReference type="ARBA" id="ARBA00022475"/>
    </source>
</evidence>
<dbReference type="PROSITE" id="PS50850">
    <property type="entry name" value="MFS"/>
    <property type="match status" value="1"/>
</dbReference>